<protein>
    <submittedName>
        <fullName evidence="1">Uncharacterized protein</fullName>
    </submittedName>
</protein>
<dbReference type="InParanoid" id="A0A165BQR0"/>
<dbReference type="EMBL" id="KV427664">
    <property type="protein sequence ID" value="KZT01481.1"/>
    <property type="molecule type" value="Genomic_DNA"/>
</dbReference>
<evidence type="ECO:0000313" key="2">
    <source>
        <dbReference type="Proteomes" id="UP000076871"/>
    </source>
</evidence>
<proteinExistence type="predicted"/>
<name>A0A165BQR0_9APHY</name>
<organism evidence="1 2">
    <name type="scientific">Laetiporus sulphureus 93-53</name>
    <dbReference type="NCBI Taxonomy" id="1314785"/>
    <lineage>
        <taxon>Eukaryota</taxon>
        <taxon>Fungi</taxon>
        <taxon>Dikarya</taxon>
        <taxon>Basidiomycota</taxon>
        <taxon>Agaricomycotina</taxon>
        <taxon>Agaricomycetes</taxon>
        <taxon>Polyporales</taxon>
        <taxon>Laetiporus</taxon>
    </lineage>
</organism>
<evidence type="ECO:0000313" key="1">
    <source>
        <dbReference type="EMBL" id="KZT01481.1"/>
    </source>
</evidence>
<gene>
    <name evidence="1" type="ORF">LAESUDRAFT_717487</name>
</gene>
<keyword evidence="2" id="KW-1185">Reference proteome</keyword>
<dbReference type="GeneID" id="63824372"/>
<reference evidence="1 2" key="1">
    <citation type="journal article" date="2016" name="Mol. Biol. Evol.">
        <title>Comparative Genomics of Early-Diverging Mushroom-Forming Fungi Provides Insights into the Origins of Lignocellulose Decay Capabilities.</title>
        <authorList>
            <person name="Nagy L.G."/>
            <person name="Riley R."/>
            <person name="Tritt A."/>
            <person name="Adam C."/>
            <person name="Daum C."/>
            <person name="Floudas D."/>
            <person name="Sun H."/>
            <person name="Yadav J.S."/>
            <person name="Pangilinan J."/>
            <person name="Larsson K.H."/>
            <person name="Matsuura K."/>
            <person name="Barry K."/>
            <person name="Labutti K."/>
            <person name="Kuo R."/>
            <person name="Ohm R.A."/>
            <person name="Bhattacharya S.S."/>
            <person name="Shirouzu T."/>
            <person name="Yoshinaga Y."/>
            <person name="Martin F.M."/>
            <person name="Grigoriev I.V."/>
            <person name="Hibbett D.S."/>
        </authorList>
    </citation>
    <scope>NUCLEOTIDE SEQUENCE [LARGE SCALE GENOMIC DNA]</scope>
    <source>
        <strain evidence="1 2">93-53</strain>
    </source>
</reference>
<accession>A0A165BQR0</accession>
<dbReference type="RefSeq" id="XP_040759221.1">
    <property type="nucleotide sequence ID" value="XM_040907343.1"/>
</dbReference>
<dbReference type="Proteomes" id="UP000076871">
    <property type="component" value="Unassembled WGS sequence"/>
</dbReference>
<dbReference type="OrthoDB" id="2959034at2759"/>
<sequence length="396" mass="44214">MSPTDRPQVNVGSAPPAYDYLHLSATEKPLTEKNSEYPAVDKLLRVVAELLDSEPPEPIELASSKSFELKSLRKSDRRPLRSNFEGTASWRTSMKDKLEQGVTDILEEIMKHLIPDSSIHSVLGKCSQALEKFDSSLSRLLQSRCIRHTFLYWVVWKHHNSSANDSVIDTFLALAAPLEDQTALDVKAACLHTANHTLFDRLRRSRIIATSTDPDESLLGLLSADSIHFKEGTLQDAFDFTVRLSMPDFQARLKAMRCISLELIARDDGWRDGWWIVKVSTGGTSPYVRFESQLVFLHGRSESSLPVTMSTPEDCGLISQNSRCDSDGDMNYVLSDNAFCALQDNIGAFDTSDKPRALEAEWTVKIVTVTNVCTNYADSDILSSEGDEEPDLDTCE</sequence>
<dbReference type="AlphaFoldDB" id="A0A165BQR0"/>